<proteinExistence type="predicted"/>
<dbReference type="EMBL" id="LMTR01000040">
    <property type="protein sequence ID" value="KWT70043.1"/>
    <property type="molecule type" value="Genomic_DNA"/>
</dbReference>
<dbReference type="STRING" id="121290.APY04_1252"/>
<dbReference type="RefSeq" id="WP_068460705.1">
    <property type="nucleotide sequence ID" value="NZ_LMTR01000040.1"/>
</dbReference>
<dbReference type="AlphaFoldDB" id="A0A109BJM4"/>
<comment type="caution">
    <text evidence="1">The sequence shown here is derived from an EMBL/GenBank/DDBJ whole genome shotgun (WGS) entry which is preliminary data.</text>
</comment>
<gene>
    <name evidence="1" type="ORF">APY04_1252</name>
</gene>
<reference evidence="1 2" key="1">
    <citation type="submission" date="2015-10" db="EMBL/GenBank/DDBJ databases">
        <title>Transcriptomic analysis of a linuron degrading triple-species bacterial consortium.</title>
        <authorList>
            <person name="Albers P."/>
        </authorList>
    </citation>
    <scope>NUCLEOTIDE SEQUENCE [LARGE SCALE GENOMIC DNA]</scope>
    <source>
        <strain evidence="1 2">WDL6</strain>
    </source>
</reference>
<evidence type="ECO:0000313" key="2">
    <source>
        <dbReference type="Proteomes" id="UP000059074"/>
    </source>
</evidence>
<accession>A0A109BJM4</accession>
<keyword evidence="2" id="KW-1185">Reference proteome</keyword>
<sequence>MADRELEVGAIVQLTGLEIGLMVADASYRIEQLLQLNEGAQLYRVRHDEEPFDRIVSERDIRDF</sequence>
<dbReference type="PATRIC" id="fig|121290.4.peg.3213"/>
<evidence type="ECO:0000313" key="1">
    <source>
        <dbReference type="EMBL" id="KWT70043.1"/>
    </source>
</evidence>
<protein>
    <submittedName>
        <fullName evidence="1">Uncharacterized protein</fullName>
    </submittedName>
</protein>
<dbReference type="OrthoDB" id="8282301at2"/>
<dbReference type="Proteomes" id="UP000059074">
    <property type="component" value="Unassembled WGS sequence"/>
</dbReference>
<organism evidence="1 2">
    <name type="scientific">Hyphomicrobium sulfonivorans</name>
    <dbReference type="NCBI Taxonomy" id="121290"/>
    <lineage>
        <taxon>Bacteria</taxon>
        <taxon>Pseudomonadati</taxon>
        <taxon>Pseudomonadota</taxon>
        <taxon>Alphaproteobacteria</taxon>
        <taxon>Hyphomicrobiales</taxon>
        <taxon>Hyphomicrobiaceae</taxon>
        <taxon>Hyphomicrobium</taxon>
    </lineage>
</organism>
<name>A0A109BJM4_HYPSL</name>